<dbReference type="GO" id="GO:0030246">
    <property type="term" value="F:carbohydrate binding"/>
    <property type="evidence" value="ECO:0007669"/>
    <property type="project" value="InterPro"/>
</dbReference>
<accession>A0A060QHC1</accession>
<dbReference type="Gene3D" id="3.40.50.1360">
    <property type="match status" value="1"/>
</dbReference>
<sequence>MIAVAGGPDKHHAILAALRSGIVTSLVTDRDTAAFLLG</sequence>
<feature type="domain" description="Sugar-binding" evidence="1">
    <location>
        <begin position="2"/>
        <end position="37"/>
    </location>
</feature>
<comment type="caution">
    <text evidence="2">The sequence shown here is derived from an EMBL/GenBank/DDBJ whole genome shotgun (WGS) entry which is preliminary data.</text>
</comment>
<dbReference type="AlphaFoldDB" id="A0A060QHC1"/>
<dbReference type="InterPro" id="IPR037171">
    <property type="entry name" value="NagB/RpiA_transferase-like"/>
</dbReference>
<name>A0A060QHC1_9PROT</name>
<dbReference type="Pfam" id="PF04198">
    <property type="entry name" value="Sugar-bind"/>
    <property type="match status" value="1"/>
</dbReference>
<reference evidence="2 3" key="2">
    <citation type="journal article" date="2014" name="PLoS ONE">
        <title>Evolution of mitochondria reconstructed from the energy metabolism of living bacteria.</title>
        <authorList>
            <person name="Degli Esposti M."/>
            <person name="Chouaia B."/>
            <person name="Comandatore F."/>
            <person name="Crotti E."/>
            <person name="Sassera D."/>
            <person name="Lievens P.M."/>
            <person name="Daffonchio D."/>
            <person name="Bandi C."/>
        </authorList>
    </citation>
    <scope>NUCLEOTIDE SEQUENCE [LARGE SCALE GENOMIC DNA]</scope>
    <source>
        <strain evidence="2 3">SF2.1</strain>
    </source>
</reference>
<evidence type="ECO:0000259" key="1">
    <source>
        <dbReference type="Pfam" id="PF04198"/>
    </source>
</evidence>
<dbReference type="Proteomes" id="UP000027583">
    <property type="component" value="Unassembled WGS sequence"/>
</dbReference>
<evidence type="ECO:0000313" key="2">
    <source>
        <dbReference type="EMBL" id="CDG38631.1"/>
    </source>
</evidence>
<organism evidence="2 3">
    <name type="scientific">Asaia bogorensis</name>
    <dbReference type="NCBI Taxonomy" id="91915"/>
    <lineage>
        <taxon>Bacteria</taxon>
        <taxon>Pseudomonadati</taxon>
        <taxon>Pseudomonadota</taxon>
        <taxon>Alphaproteobacteria</taxon>
        <taxon>Acetobacterales</taxon>
        <taxon>Acetobacteraceae</taxon>
        <taxon>Asaia</taxon>
    </lineage>
</organism>
<dbReference type="EMBL" id="CBLX010000004">
    <property type="protein sequence ID" value="CDG38631.1"/>
    <property type="molecule type" value="Genomic_DNA"/>
</dbReference>
<protein>
    <recommendedName>
        <fullName evidence="1">Sugar-binding domain-containing protein</fullName>
    </recommendedName>
</protein>
<reference evidence="2 3" key="1">
    <citation type="journal article" date="2014" name="Genome Biol. Evol.">
        <title>Acetic acid bacteria genomes reveal functional traits for adaptation to life in insect guts.</title>
        <authorList>
            <person name="Chouaia B."/>
            <person name="Gaiarsa S."/>
            <person name="Crotti E."/>
            <person name="Comandatore F."/>
            <person name="Degli Esposti M."/>
            <person name="Ricci I."/>
            <person name="Alma A."/>
            <person name="Favia G."/>
            <person name="Bandi C."/>
            <person name="Daffonchio D."/>
        </authorList>
    </citation>
    <scope>NUCLEOTIDE SEQUENCE [LARGE SCALE GENOMIC DNA]</scope>
    <source>
        <strain evidence="2 3">SF2.1</strain>
    </source>
</reference>
<dbReference type="SUPFAM" id="SSF100950">
    <property type="entry name" value="NagB/RpiA/CoA transferase-like"/>
    <property type="match status" value="1"/>
</dbReference>
<proteinExistence type="predicted"/>
<gene>
    <name evidence="2" type="ORF">ASAP_0586</name>
</gene>
<evidence type="ECO:0000313" key="3">
    <source>
        <dbReference type="Proteomes" id="UP000027583"/>
    </source>
</evidence>
<dbReference type="InterPro" id="IPR007324">
    <property type="entry name" value="Sugar-bd_dom_put"/>
</dbReference>